<evidence type="ECO:0000256" key="7">
    <source>
        <dbReference type="SAM" id="Phobius"/>
    </source>
</evidence>
<organism evidence="9 10">
    <name type="scientific">Actinoplanes sandaracinus</name>
    <dbReference type="NCBI Taxonomy" id="3045177"/>
    <lineage>
        <taxon>Bacteria</taxon>
        <taxon>Bacillati</taxon>
        <taxon>Actinomycetota</taxon>
        <taxon>Actinomycetes</taxon>
        <taxon>Micromonosporales</taxon>
        <taxon>Micromonosporaceae</taxon>
        <taxon>Actinoplanes</taxon>
    </lineage>
</organism>
<feature type="transmembrane region" description="Helical" evidence="7">
    <location>
        <begin position="304"/>
        <end position="323"/>
    </location>
</feature>
<dbReference type="InterPro" id="IPR020846">
    <property type="entry name" value="MFS_dom"/>
</dbReference>
<proteinExistence type="predicted"/>
<dbReference type="InterPro" id="IPR011701">
    <property type="entry name" value="MFS"/>
</dbReference>
<feature type="transmembrane region" description="Helical" evidence="7">
    <location>
        <begin position="59"/>
        <end position="82"/>
    </location>
</feature>
<reference evidence="9 10" key="1">
    <citation type="submission" date="2023-05" db="EMBL/GenBank/DDBJ databases">
        <title>Actinoplanes sp. NEAU-A12 genome sequencing.</title>
        <authorList>
            <person name="Wang Z.-S."/>
        </authorList>
    </citation>
    <scope>NUCLEOTIDE SEQUENCE [LARGE SCALE GENOMIC DNA]</scope>
    <source>
        <strain evidence="9 10">NEAU-A12</strain>
    </source>
</reference>
<keyword evidence="4 7" id="KW-0812">Transmembrane</keyword>
<evidence type="ECO:0000259" key="8">
    <source>
        <dbReference type="PROSITE" id="PS50850"/>
    </source>
</evidence>
<dbReference type="InterPro" id="IPR036259">
    <property type="entry name" value="MFS_trans_sf"/>
</dbReference>
<evidence type="ECO:0000256" key="3">
    <source>
        <dbReference type="ARBA" id="ARBA00022475"/>
    </source>
</evidence>
<evidence type="ECO:0000256" key="5">
    <source>
        <dbReference type="ARBA" id="ARBA00022989"/>
    </source>
</evidence>
<feature type="transmembrane region" description="Helical" evidence="7">
    <location>
        <begin position="355"/>
        <end position="375"/>
    </location>
</feature>
<comment type="caution">
    <text evidence="9">The sequence shown here is derived from an EMBL/GenBank/DDBJ whole genome shotgun (WGS) entry which is preliminary data.</text>
</comment>
<dbReference type="EMBL" id="JASCTH010000019">
    <property type="protein sequence ID" value="MDI6102316.1"/>
    <property type="molecule type" value="Genomic_DNA"/>
</dbReference>
<comment type="subcellular location">
    <subcellularLocation>
        <location evidence="1">Cell membrane</location>
        <topology evidence="1">Multi-pass membrane protein</topology>
    </subcellularLocation>
</comment>
<protein>
    <submittedName>
        <fullName evidence="9">MFS transporter</fullName>
    </submittedName>
</protein>
<dbReference type="PANTHER" id="PTHR23517">
    <property type="entry name" value="RESISTANCE PROTEIN MDTM, PUTATIVE-RELATED-RELATED"/>
    <property type="match status" value="1"/>
</dbReference>
<name>A0ABT6WRE6_9ACTN</name>
<feature type="transmembrane region" description="Helical" evidence="7">
    <location>
        <begin position="381"/>
        <end position="405"/>
    </location>
</feature>
<dbReference type="InterPro" id="IPR050171">
    <property type="entry name" value="MFS_Transporters"/>
</dbReference>
<dbReference type="Pfam" id="PF07690">
    <property type="entry name" value="MFS_1"/>
    <property type="match status" value="1"/>
</dbReference>
<feature type="transmembrane region" description="Helical" evidence="7">
    <location>
        <begin position="117"/>
        <end position="138"/>
    </location>
</feature>
<evidence type="ECO:0000313" key="9">
    <source>
        <dbReference type="EMBL" id="MDI6102316.1"/>
    </source>
</evidence>
<keyword evidence="3" id="KW-1003">Cell membrane</keyword>
<dbReference type="Gene3D" id="1.20.1250.20">
    <property type="entry name" value="MFS general substrate transporter like domains"/>
    <property type="match status" value="1"/>
</dbReference>
<gene>
    <name evidence="9" type="ORF">QLQ12_27225</name>
</gene>
<feature type="domain" description="Major facilitator superfamily (MFS) profile" evidence="8">
    <location>
        <begin position="27"/>
        <end position="415"/>
    </location>
</feature>
<dbReference type="PROSITE" id="PS50850">
    <property type="entry name" value="MFS"/>
    <property type="match status" value="1"/>
</dbReference>
<evidence type="ECO:0000313" key="10">
    <source>
        <dbReference type="Proteomes" id="UP001241758"/>
    </source>
</evidence>
<evidence type="ECO:0000256" key="6">
    <source>
        <dbReference type="ARBA" id="ARBA00023136"/>
    </source>
</evidence>
<evidence type="ECO:0000256" key="4">
    <source>
        <dbReference type="ARBA" id="ARBA00022692"/>
    </source>
</evidence>
<keyword evidence="6 7" id="KW-0472">Membrane</keyword>
<sequence>MALLEAVRVPREIASGRRASGTGRHGAGFWAVAVAFAVAMAFSTVPAPLFPLYTARDGFSTFTVTAVFAAYAVGVVVSLLLAGHVSDRLGRKRILIPALGLEVVAALLFLTGTSLPLLLAARFITGLGVGMITATATAHLHELHAAHRPGASGTRFEVVSTAANIGGLGLGTLVAGFLAEFVTAPLRTPYAIFLLLLVAAIAAVAVSPETVRRAGAYRYRPQRVSIGRGPAYPAAATGAFAAFSVFGFFTSVAPGFVAGTLQHPSRFLAGLIVFAVFGASAAAQTLTTRWTARSRTVSGLTAQAAGLLTLVTGMHVASLPVFLSGGMLAGIGAGVLFKASLGTVAAHATPADRGAALAGLFLIAYVALAVSALAIGMASRFAGVVTVMTWFAAALLALLTVVALLSHRSRRPPQP</sequence>
<keyword evidence="10" id="KW-1185">Reference proteome</keyword>
<dbReference type="SUPFAM" id="SSF103473">
    <property type="entry name" value="MFS general substrate transporter"/>
    <property type="match status" value="1"/>
</dbReference>
<feature type="transmembrane region" description="Helical" evidence="7">
    <location>
        <begin position="94"/>
        <end position="111"/>
    </location>
</feature>
<accession>A0ABT6WRE6</accession>
<feature type="transmembrane region" description="Helical" evidence="7">
    <location>
        <begin position="265"/>
        <end position="283"/>
    </location>
</feature>
<evidence type="ECO:0000256" key="1">
    <source>
        <dbReference type="ARBA" id="ARBA00004651"/>
    </source>
</evidence>
<feature type="transmembrane region" description="Helical" evidence="7">
    <location>
        <begin position="190"/>
        <end position="211"/>
    </location>
</feature>
<keyword evidence="5 7" id="KW-1133">Transmembrane helix</keyword>
<feature type="transmembrane region" description="Helical" evidence="7">
    <location>
        <begin position="329"/>
        <end position="348"/>
    </location>
</feature>
<feature type="transmembrane region" description="Helical" evidence="7">
    <location>
        <begin position="158"/>
        <end position="178"/>
    </location>
</feature>
<dbReference type="Proteomes" id="UP001241758">
    <property type="component" value="Unassembled WGS sequence"/>
</dbReference>
<feature type="transmembrane region" description="Helical" evidence="7">
    <location>
        <begin position="232"/>
        <end position="253"/>
    </location>
</feature>
<dbReference type="RefSeq" id="WP_282763351.1">
    <property type="nucleotide sequence ID" value="NZ_JASCTH010000019.1"/>
</dbReference>
<feature type="transmembrane region" description="Helical" evidence="7">
    <location>
        <begin position="27"/>
        <end position="47"/>
    </location>
</feature>
<evidence type="ECO:0000256" key="2">
    <source>
        <dbReference type="ARBA" id="ARBA00022448"/>
    </source>
</evidence>
<keyword evidence="2" id="KW-0813">Transport</keyword>
<dbReference type="PANTHER" id="PTHR23517:SF13">
    <property type="entry name" value="MAJOR FACILITATOR SUPERFAMILY MFS_1"/>
    <property type="match status" value="1"/>
</dbReference>